<proteinExistence type="predicted"/>
<dbReference type="GO" id="GO:0003700">
    <property type="term" value="F:DNA-binding transcription factor activity"/>
    <property type="evidence" value="ECO:0007669"/>
    <property type="project" value="TreeGrafter"/>
</dbReference>
<dbReference type="Pfam" id="PF00104">
    <property type="entry name" value="Hormone_recep"/>
    <property type="match status" value="1"/>
</dbReference>
<dbReference type="Proteomes" id="UP001432027">
    <property type="component" value="Unassembled WGS sequence"/>
</dbReference>
<name>A0AAV5TFQ7_9BILA</name>
<dbReference type="PANTHER" id="PTHR46011">
    <property type="entry name" value="NUCLEAR HORMONE RECEPTOR FAMILY MEMBER NHR-86-RELATED"/>
    <property type="match status" value="1"/>
</dbReference>
<reference evidence="5" key="1">
    <citation type="submission" date="2023-10" db="EMBL/GenBank/DDBJ databases">
        <title>Genome assembly of Pristionchus species.</title>
        <authorList>
            <person name="Yoshida K."/>
            <person name="Sommer R.J."/>
        </authorList>
    </citation>
    <scope>NUCLEOTIDE SEQUENCE</scope>
    <source>
        <strain evidence="5">RS0144</strain>
    </source>
</reference>
<dbReference type="AlphaFoldDB" id="A0AAV5TFQ7"/>
<protein>
    <recommendedName>
        <fullName evidence="4">NR LBD domain-containing protein</fullName>
    </recommendedName>
</protein>
<evidence type="ECO:0000256" key="3">
    <source>
        <dbReference type="ARBA" id="ARBA00023170"/>
    </source>
</evidence>
<evidence type="ECO:0000256" key="2">
    <source>
        <dbReference type="ARBA" id="ARBA00023163"/>
    </source>
</evidence>
<organism evidence="5 6">
    <name type="scientific">Pristionchus entomophagus</name>
    <dbReference type="NCBI Taxonomy" id="358040"/>
    <lineage>
        <taxon>Eukaryota</taxon>
        <taxon>Metazoa</taxon>
        <taxon>Ecdysozoa</taxon>
        <taxon>Nematoda</taxon>
        <taxon>Chromadorea</taxon>
        <taxon>Rhabditida</taxon>
        <taxon>Rhabditina</taxon>
        <taxon>Diplogasteromorpha</taxon>
        <taxon>Diplogasteroidea</taxon>
        <taxon>Neodiplogasteridae</taxon>
        <taxon>Pristionchus</taxon>
    </lineage>
</organism>
<dbReference type="PANTHER" id="PTHR46011:SF6">
    <property type="entry name" value="HIGH ZINC ACTIVATED NUCLEAR RECEPTOR PROTEIN"/>
    <property type="match status" value="1"/>
</dbReference>
<gene>
    <name evidence="5" type="ORF">PENTCL1PPCAC_15754</name>
</gene>
<dbReference type="SUPFAM" id="SSF48508">
    <property type="entry name" value="Nuclear receptor ligand-binding domain"/>
    <property type="match status" value="1"/>
</dbReference>
<evidence type="ECO:0000256" key="1">
    <source>
        <dbReference type="ARBA" id="ARBA00023015"/>
    </source>
</evidence>
<dbReference type="GO" id="GO:0005634">
    <property type="term" value="C:nucleus"/>
    <property type="evidence" value="ECO:0007669"/>
    <property type="project" value="TreeGrafter"/>
</dbReference>
<keyword evidence="2" id="KW-0804">Transcription</keyword>
<keyword evidence="3" id="KW-0675">Receptor</keyword>
<evidence type="ECO:0000313" key="5">
    <source>
        <dbReference type="EMBL" id="GMS93578.1"/>
    </source>
</evidence>
<dbReference type="InterPro" id="IPR000536">
    <property type="entry name" value="Nucl_hrmn_rcpt_lig-bd"/>
</dbReference>
<feature type="domain" description="NR LBD" evidence="4">
    <location>
        <begin position="124"/>
        <end position="213"/>
    </location>
</feature>
<sequence length="238" mass="27273">MNLRSSGNAAMSNASHTLPLKFTAVMRMPCLALCSLRYNINIESPSFKRAKFGDDWINSEYLFVLELSLDIYFHFYQSSQCIFTSMSSLSLCVDLNAPETWLRSGDGIINRNAMIDSSISHIRDQMTVCLPSLNKAQLTDREVHALFALILCETDMRVDVSELLLSLLDSIRKEVLQDLQCYYREEMGLRDCSSRLGNLMTVCHAVRECTSHFYAFLRMQVTLFDLWSAETQLKELFL</sequence>
<comment type="caution">
    <text evidence="5">The sequence shown here is derived from an EMBL/GenBank/DDBJ whole genome shotgun (WGS) entry which is preliminary data.</text>
</comment>
<keyword evidence="1" id="KW-0805">Transcription regulation</keyword>
<evidence type="ECO:0000259" key="4">
    <source>
        <dbReference type="Pfam" id="PF00104"/>
    </source>
</evidence>
<dbReference type="Gene3D" id="1.10.565.10">
    <property type="entry name" value="Retinoid X Receptor"/>
    <property type="match status" value="1"/>
</dbReference>
<dbReference type="EMBL" id="BTSX01000004">
    <property type="protein sequence ID" value="GMS93578.1"/>
    <property type="molecule type" value="Genomic_DNA"/>
</dbReference>
<keyword evidence="6" id="KW-1185">Reference proteome</keyword>
<evidence type="ECO:0000313" key="6">
    <source>
        <dbReference type="Proteomes" id="UP001432027"/>
    </source>
</evidence>
<accession>A0AAV5TFQ7</accession>
<dbReference type="InterPro" id="IPR035500">
    <property type="entry name" value="NHR-like_dom_sf"/>
</dbReference>